<keyword evidence="1" id="KW-0812">Transmembrane</keyword>
<reference evidence="2 3" key="1">
    <citation type="submission" date="2016-04" db="EMBL/GenBank/DDBJ databases">
        <title>Complete genome sequence of Thermococcus siculi type strain RG-20.</title>
        <authorList>
            <person name="Oger P.M."/>
        </authorList>
    </citation>
    <scope>NUCLEOTIDE SEQUENCE [LARGE SCALE GENOMIC DNA]</scope>
    <source>
        <strain evidence="2 3">RG-20</strain>
    </source>
</reference>
<gene>
    <name evidence="2" type="ORF">A3L11_01725</name>
</gene>
<evidence type="ECO:0000256" key="1">
    <source>
        <dbReference type="SAM" id="Phobius"/>
    </source>
</evidence>
<name>A0A2Z2MV17_9EURY</name>
<dbReference type="GeneID" id="33316917"/>
<keyword evidence="1" id="KW-1133">Transmembrane helix</keyword>
<feature type="transmembrane region" description="Helical" evidence="1">
    <location>
        <begin position="311"/>
        <end position="327"/>
    </location>
</feature>
<dbReference type="KEGG" id="tsl:A3L11_01725"/>
<keyword evidence="3" id="KW-1185">Reference proteome</keyword>
<dbReference type="EMBL" id="CP015103">
    <property type="protein sequence ID" value="ASJ08013.1"/>
    <property type="molecule type" value="Genomic_DNA"/>
</dbReference>
<protein>
    <submittedName>
        <fullName evidence="2">Uncharacterized protein</fullName>
    </submittedName>
</protein>
<organism evidence="2 3">
    <name type="scientific">Thermococcus siculi</name>
    <dbReference type="NCBI Taxonomy" id="72803"/>
    <lineage>
        <taxon>Archaea</taxon>
        <taxon>Methanobacteriati</taxon>
        <taxon>Methanobacteriota</taxon>
        <taxon>Thermococci</taxon>
        <taxon>Thermococcales</taxon>
        <taxon>Thermococcaceae</taxon>
        <taxon>Thermococcus</taxon>
    </lineage>
</organism>
<evidence type="ECO:0000313" key="2">
    <source>
        <dbReference type="EMBL" id="ASJ08013.1"/>
    </source>
</evidence>
<dbReference type="OrthoDB" id="95181at2157"/>
<proteinExistence type="predicted"/>
<dbReference type="AlphaFoldDB" id="A0A2Z2MV17"/>
<keyword evidence="1" id="KW-0472">Membrane</keyword>
<sequence>MDHKHALAFFLFSLFLAQPVYSIPSWFKGGTYIKYALLSPKDGDEKKVNIFEVYPPLIPPDAREKLLAINEVSEDELVSLVVRGDVFLTFRVLNVQNETAVVNTTLELNDVWVYNRYYLRRIVMSAILTLDLKRMVYIDDNGSVLGRPTFLVSPVDLPSKNSLLVNMSGVKRLGAMTKDILVDNVSYSPWEDAKLHTYYRTFEPPYICISSSQVPFYWKLSDGYYSTTIWNYYLYDFDTGVMITGLFDVTPEFLALGVINGDSYDYLAAEKRDELQKKGIKHELWNPGFNLYDTNIKFPDYGTKHSPPTPLRYFFTLSLVLLAVAFLKTELTKRR</sequence>
<dbReference type="RefSeq" id="WP_088855256.1">
    <property type="nucleotide sequence ID" value="NZ_CP015103.1"/>
</dbReference>
<evidence type="ECO:0000313" key="3">
    <source>
        <dbReference type="Proteomes" id="UP000250125"/>
    </source>
</evidence>
<dbReference type="Proteomes" id="UP000250125">
    <property type="component" value="Chromosome"/>
</dbReference>
<accession>A0A2Z2MV17</accession>